<comment type="subcellular location">
    <subcellularLocation>
        <location evidence="1 9">Cell inner membrane</location>
        <topology evidence="1 9">Multi-pass membrane protein</topology>
    </subcellularLocation>
</comment>
<gene>
    <name evidence="11" type="ORF">VIBNISOn1_1530012</name>
</gene>
<keyword evidence="3" id="KW-1003">Cell membrane</keyword>
<keyword evidence="6 9" id="KW-1133">Transmembrane helix</keyword>
<feature type="transmembrane region" description="Helical" evidence="9">
    <location>
        <begin position="107"/>
        <end position="128"/>
    </location>
</feature>
<keyword evidence="7 9" id="KW-0472">Membrane</keyword>
<organism evidence="11 12">
    <name type="scientific">Vibrio nigripulchritudo SOn1</name>
    <dbReference type="NCBI Taxonomy" id="1238450"/>
    <lineage>
        <taxon>Bacteria</taxon>
        <taxon>Pseudomonadati</taxon>
        <taxon>Pseudomonadota</taxon>
        <taxon>Gammaproteobacteria</taxon>
        <taxon>Vibrionales</taxon>
        <taxon>Vibrionaceae</taxon>
        <taxon>Vibrio</taxon>
    </lineage>
</organism>
<comment type="similarity">
    <text evidence="8 9">Belongs to the TRAP transporter small permease family.</text>
</comment>
<feature type="transmembrane region" description="Helical" evidence="9">
    <location>
        <begin position="157"/>
        <end position="179"/>
    </location>
</feature>
<evidence type="ECO:0000313" key="12">
    <source>
        <dbReference type="Proteomes" id="UP000018211"/>
    </source>
</evidence>
<keyword evidence="2 9" id="KW-0813">Transport</keyword>
<protein>
    <recommendedName>
        <fullName evidence="9">TRAP transporter small permease protein</fullName>
    </recommendedName>
</protein>
<reference evidence="11 12" key="1">
    <citation type="journal article" date="2013" name="ISME J.">
        <title>Comparative genomics of pathogenic lineages of Vibrio nigripulchritudo identifies virulence-associated traits.</title>
        <authorList>
            <person name="Goudenege D."/>
            <person name="Labreuche Y."/>
            <person name="Krin E."/>
            <person name="Ansquer D."/>
            <person name="Mangenot S."/>
            <person name="Calteau A."/>
            <person name="Medigue C."/>
            <person name="Mazel D."/>
            <person name="Polz M.F."/>
            <person name="Le Roux F."/>
        </authorList>
    </citation>
    <scope>NUCLEOTIDE SEQUENCE [LARGE SCALE GENOMIC DNA]</scope>
    <source>
        <strain evidence="11 12">SOn1</strain>
    </source>
</reference>
<feature type="transmembrane region" description="Helical" evidence="9">
    <location>
        <begin position="35"/>
        <end position="58"/>
    </location>
</feature>
<sequence length="185" mass="20842">MSKLNSSALNRNDIEKPSKEIPEDAMAKQVRKIGLPFAILFLATTAILIFEVIMRYVFSMPTIWVHETAVFLCAINFLFGGLYVAAKNAHIRIVLLYDWVPNKVRRILDVIIYGVCCAVTASFSWALWPTVVKSVTTPAGDFRLITSGSAWNPPYPALLRIFLFVVLIALSIQFFIFTINKIRGK</sequence>
<dbReference type="Pfam" id="PF04290">
    <property type="entry name" value="DctQ"/>
    <property type="match status" value="1"/>
</dbReference>
<keyword evidence="5 9" id="KW-0812">Transmembrane</keyword>
<evidence type="ECO:0000256" key="4">
    <source>
        <dbReference type="ARBA" id="ARBA00022519"/>
    </source>
</evidence>
<name>A0AAV2VM04_9VIBR</name>
<dbReference type="GO" id="GO:0022857">
    <property type="term" value="F:transmembrane transporter activity"/>
    <property type="evidence" value="ECO:0007669"/>
    <property type="project" value="UniProtKB-UniRule"/>
</dbReference>
<evidence type="ECO:0000256" key="7">
    <source>
        <dbReference type="ARBA" id="ARBA00023136"/>
    </source>
</evidence>
<evidence type="ECO:0000256" key="1">
    <source>
        <dbReference type="ARBA" id="ARBA00004429"/>
    </source>
</evidence>
<evidence type="ECO:0000313" key="11">
    <source>
        <dbReference type="EMBL" id="CCO45558.1"/>
    </source>
</evidence>
<feature type="domain" description="Tripartite ATP-independent periplasmic transporters DctQ component" evidence="10">
    <location>
        <begin position="45"/>
        <end position="170"/>
    </location>
</feature>
<dbReference type="AlphaFoldDB" id="A0AAV2VM04"/>
<accession>A0AAV2VM04</accession>
<evidence type="ECO:0000259" key="10">
    <source>
        <dbReference type="Pfam" id="PF04290"/>
    </source>
</evidence>
<dbReference type="EMBL" id="CAOF01000061">
    <property type="protein sequence ID" value="CCO45558.1"/>
    <property type="molecule type" value="Genomic_DNA"/>
</dbReference>
<comment type="subunit">
    <text evidence="9">The complex comprises the extracytoplasmic solute receptor protein and the two transmembrane proteins.</text>
</comment>
<evidence type="ECO:0000256" key="3">
    <source>
        <dbReference type="ARBA" id="ARBA00022475"/>
    </source>
</evidence>
<dbReference type="InterPro" id="IPR055348">
    <property type="entry name" value="DctQ"/>
</dbReference>
<keyword evidence="4 9" id="KW-0997">Cell inner membrane</keyword>
<feature type="transmembrane region" description="Helical" evidence="9">
    <location>
        <begin position="64"/>
        <end position="86"/>
    </location>
</feature>
<evidence type="ECO:0000256" key="8">
    <source>
        <dbReference type="ARBA" id="ARBA00038436"/>
    </source>
</evidence>
<dbReference type="RefSeq" id="WP_022610995.1">
    <property type="nucleotide sequence ID" value="NZ_LK391965.1"/>
</dbReference>
<evidence type="ECO:0000256" key="5">
    <source>
        <dbReference type="ARBA" id="ARBA00022692"/>
    </source>
</evidence>
<dbReference type="PANTHER" id="PTHR35011">
    <property type="entry name" value="2,3-DIKETO-L-GULONATE TRAP TRANSPORTER SMALL PERMEASE PROTEIN YIAM"/>
    <property type="match status" value="1"/>
</dbReference>
<dbReference type="GO" id="GO:0005886">
    <property type="term" value="C:plasma membrane"/>
    <property type="evidence" value="ECO:0007669"/>
    <property type="project" value="UniProtKB-SubCell"/>
</dbReference>
<evidence type="ECO:0000256" key="9">
    <source>
        <dbReference type="RuleBase" id="RU369079"/>
    </source>
</evidence>
<proteinExistence type="inferred from homology"/>
<comment type="caution">
    <text evidence="11">The sequence shown here is derived from an EMBL/GenBank/DDBJ whole genome shotgun (WGS) entry which is preliminary data.</text>
</comment>
<evidence type="ECO:0000256" key="6">
    <source>
        <dbReference type="ARBA" id="ARBA00022989"/>
    </source>
</evidence>
<comment type="function">
    <text evidence="9">Part of the tripartite ATP-independent periplasmic (TRAP) transport system.</text>
</comment>
<dbReference type="Proteomes" id="UP000018211">
    <property type="component" value="Unassembled WGS sequence"/>
</dbReference>
<dbReference type="InterPro" id="IPR007387">
    <property type="entry name" value="TRAP_DctQ"/>
</dbReference>
<evidence type="ECO:0000256" key="2">
    <source>
        <dbReference type="ARBA" id="ARBA00022448"/>
    </source>
</evidence>